<gene>
    <name evidence="2" type="ORF">TWF481_001131</name>
</gene>
<proteinExistence type="predicted"/>
<dbReference type="Proteomes" id="UP001370758">
    <property type="component" value="Unassembled WGS sequence"/>
</dbReference>
<evidence type="ECO:0000313" key="2">
    <source>
        <dbReference type="EMBL" id="KAK6512240.1"/>
    </source>
</evidence>
<evidence type="ECO:0000256" key="1">
    <source>
        <dbReference type="SAM" id="MobiDB-lite"/>
    </source>
</evidence>
<protein>
    <submittedName>
        <fullName evidence="2">Uncharacterized protein</fullName>
    </submittedName>
</protein>
<feature type="compositionally biased region" description="Basic and acidic residues" evidence="1">
    <location>
        <begin position="53"/>
        <end position="62"/>
    </location>
</feature>
<sequence length="169" mass="18830">MSSDSQTGPNLQLPSDSQIGQMGSNPQIQPGLHTSSDLQNLKPAPGFNIGEQFRARRDPDKKPELKVRLEEANVRANCDQSVAYLEVATWVINCKPSGTVTKGVTTAGFNEVRVWLNDENFNTYYLQADKTMDVKLIKRRQTYQFEGPSKSGVVELLDPDGRIVARFSQ</sequence>
<name>A0AAV9WRX5_9PEZI</name>
<organism evidence="2 3">
    <name type="scientific">Arthrobotrys musiformis</name>
    <dbReference type="NCBI Taxonomy" id="47236"/>
    <lineage>
        <taxon>Eukaryota</taxon>
        <taxon>Fungi</taxon>
        <taxon>Dikarya</taxon>
        <taxon>Ascomycota</taxon>
        <taxon>Pezizomycotina</taxon>
        <taxon>Orbiliomycetes</taxon>
        <taxon>Orbiliales</taxon>
        <taxon>Orbiliaceae</taxon>
        <taxon>Arthrobotrys</taxon>
    </lineage>
</organism>
<feature type="region of interest" description="Disordered" evidence="1">
    <location>
        <begin position="1"/>
        <end position="62"/>
    </location>
</feature>
<feature type="compositionally biased region" description="Polar residues" evidence="1">
    <location>
        <begin position="1"/>
        <end position="39"/>
    </location>
</feature>
<reference evidence="2 3" key="1">
    <citation type="submission" date="2023-08" db="EMBL/GenBank/DDBJ databases">
        <authorList>
            <person name="Palmer J.M."/>
        </authorList>
    </citation>
    <scope>NUCLEOTIDE SEQUENCE [LARGE SCALE GENOMIC DNA]</scope>
    <source>
        <strain evidence="2 3">TWF481</strain>
    </source>
</reference>
<dbReference type="AlphaFoldDB" id="A0AAV9WRX5"/>
<evidence type="ECO:0000313" key="3">
    <source>
        <dbReference type="Proteomes" id="UP001370758"/>
    </source>
</evidence>
<dbReference type="EMBL" id="JAVHJL010000001">
    <property type="protein sequence ID" value="KAK6512240.1"/>
    <property type="molecule type" value="Genomic_DNA"/>
</dbReference>
<accession>A0AAV9WRX5</accession>
<comment type="caution">
    <text evidence="2">The sequence shown here is derived from an EMBL/GenBank/DDBJ whole genome shotgun (WGS) entry which is preliminary data.</text>
</comment>
<keyword evidence="3" id="KW-1185">Reference proteome</keyword>